<evidence type="ECO:0000259" key="8">
    <source>
        <dbReference type="Pfam" id="PF02601"/>
    </source>
</evidence>
<dbReference type="InterPro" id="IPR025824">
    <property type="entry name" value="OB-fold_nuc-bd_dom"/>
</dbReference>
<dbReference type="InterPro" id="IPR003753">
    <property type="entry name" value="Exonuc_VII_L"/>
</dbReference>
<evidence type="ECO:0000256" key="3">
    <source>
        <dbReference type="ARBA" id="ARBA00022801"/>
    </source>
</evidence>
<reference evidence="10 11" key="1">
    <citation type="submission" date="2019-02" db="EMBL/GenBank/DDBJ databases">
        <title>Deep-cultivation of Planctomycetes and their phenomic and genomic characterization uncovers novel biology.</title>
        <authorList>
            <person name="Wiegand S."/>
            <person name="Jogler M."/>
            <person name="Boedeker C."/>
            <person name="Pinto D."/>
            <person name="Vollmers J."/>
            <person name="Rivas-Marin E."/>
            <person name="Kohn T."/>
            <person name="Peeters S.H."/>
            <person name="Heuer A."/>
            <person name="Rast P."/>
            <person name="Oberbeckmann S."/>
            <person name="Bunk B."/>
            <person name="Jeske O."/>
            <person name="Meyerdierks A."/>
            <person name="Storesund J.E."/>
            <person name="Kallscheuer N."/>
            <person name="Luecker S."/>
            <person name="Lage O.M."/>
            <person name="Pohl T."/>
            <person name="Merkel B.J."/>
            <person name="Hornburger P."/>
            <person name="Mueller R.-W."/>
            <person name="Bruemmer F."/>
            <person name="Labrenz M."/>
            <person name="Spormann A.M."/>
            <person name="Op den Camp H."/>
            <person name="Overmann J."/>
            <person name="Amann R."/>
            <person name="Jetten M.S.M."/>
            <person name="Mascher T."/>
            <person name="Medema M.H."/>
            <person name="Devos D.P."/>
            <person name="Kaster A.-K."/>
            <person name="Ovreas L."/>
            <person name="Rohde M."/>
            <person name="Galperin M.Y."/>
            <person name="Jogler C."/>
        </authorList>
    </citation>
    <scope>NUCLEOTIDE SEQUENCE [LARGE SCALE GENOMIC DNA]</scope>
    <source>
        <strain evidence="10 11">Mal33</strain>
    </source>
</reference>
<evidence type="ECO:0000259" key="9">
    <source>
        <dbReference type="Pfam" id="PF13742"/>
    </source>
</evidence>
<sequence>MKAGRKFGKSQAKQQFPRLSEPLSTSNSSTPTAKPTALSVTQLNNQVKQTLEGQFRNIWVAGEITDIARPHSGHVYLTLKDQKSQVRGVIWRSAAERLRFDLQDGQSVLCQGDVDVYGARGTYQLVIRRVELRGVGDLQHALRQLQQKLQAEGLFDPARKRPLPRFPRRIGLVTSPTSAAVHDFLEVAQRRWPDLNVLIIPTKVQGAEAAGEIVAGIDAAHRIDPPLDVLVVARGGGSVEDLWCFNDERVVRAIAASKIPLVSAIGHEIDVTLSDLASDRRALTPSEAGELVVRSRADLSAELTKLADDLRVRIFQKHANQQAQLEQLSRRPAFTRPFDRITQQALWFDEAEMRFNRGIQQVVTKMRQQLASAAELLDAVGPLKVLARGYSVTQTADSGKLVQSIDQLEVGQSIQTVLADGKVRSTVDAIVGSDDRP</sequence>
<evidence type="ECO:0000256" key="1">
    <source>
        <dbReference type="ARBA" id="ARBA00022490"/>
    </source>
</evidence>
<organism evidence="10 11">
    <name type="scientific">Rosistilla oblonga</name>
    <dbReference type="NCBI Taxonomy" id="2527990"/>
    <lineage>
        <taxon>Bacteria</taxon>
        <taxon>Pseudomonadati</taxon>
        <taxon>Planctomycetota</taxon>
        <taxon>Planctomycetia</taxon>
        <taxon>Pirellulales</taxon>
        <taxon>Pirellulaceae</taxon>
        <taxon>Rosistilla</taxon>
    </lineage>
</organism>
<evidence type="ECO:0000256" key="5">
    <source>
        <dbReference type="HAMAP-Rule" id="MF_00378"/>
    </source>
</evidence>
<keyword evidence="3 5" id="KW-0378">Hydrolase</keyword>
<dbReference type="EMBL" id="CP036318">
    <property type="protein sequence ID" value="QDV57727.1"/>
    <property type="molecule type" value="Genomic_DNA"/>
</dbReference>
<evidence type="ECO:0000256" key="6">
    <source>
        <dbReference type="RuleBase" id="RU004355"/>
    </source>
</evidence>
<keyword evidence="4 5" id="KW-0269">Exonuclease</keyword>
<proteinExistence type="inferred from homology"/>
<dbReference type="GO" id="GO:0003676">
    <property type="term" value="F:nucleic acid binding"/>
    <property type="evidence" value="ECO:0007669"/>
    <property type="project" value="InterPro"/>
</dbReference>
<dbReference type="NCBIfam" id="TIGR00237">
    <property type="entry name" value="xseA"/>
    <property type="match status" value="1"/>
</dbReference>
<evidence type="ECO:0000313" key="10">
    <source>
        <dbReference type="EMBL" id="QDV57727.1"/>
    </source>
</evidence>
<dbReference type="AlphaFoldDB" id="A0A518IXB9"/>
<dbReference type="EC" id="3.1.11.6" evidence="5"/>
<dbReference type="GO" id="GO:0006308">
    <property type="term" value="P:DNA catabolic process"/>
    <property type="evidence" value="ECO:0007669"/>
    <property type="project" value="UniProtKB-UniRule"/>
</dbReference>
<comment type="subunit">
    <text evidence="5">Heterooligomer composed of large and small subunits.</text>
</comment>
<name>A0A518IXB9_9BACT</name>
<comment type="catalytic activity">
    <reaction evidence="5 6">
        <text>Exonucleolytic cleavage in either 5'- to 3'- or 3'- to 5'-direction to yield nucleoside 5'-phosphates.</text>
        <dbReference type="EC" id="3.1.11.6"/>
    </reaction>
</comment>
<dbReference type="GO" id="GO:0009318">
    <property type="term" value="C:exodeoxyribonuclease VII complex"/>
    <property type="evidence" value="ECO:0007669"/>
    <property type="project" value="UniProtKB-UniRule"/>
</dbReference>
<keyword evidence="2 5" id="KW-0540">Nuclease</keyword>
<comment type="function">
    <text evidence="5">Bidirectionally degrades single-stranded DNA into large acid-insoluble oligonucleotides, which are then degraded further into small acid-soluble oligonucleotides.</text>
</comment>
<keyword evidence="1 5" id="KW-0963">Cytoplasm</keyword>
<comment type="similarity">
    <text evidence="5 6">Belongs to the XseA family.</text>
</comment>
<dbReference type="Pfam" id="PF13742">
    <property type="entry name" value="tRNA_anti_2"/>
    <property type="match status" value="1"/>
</dbReference>
<evidence type="ECO:0000256" key="7">
    <source>
        <dbReference type="SAM" id="MobiDB-lite"/>
    </source>
</evidence>
<evidence type="ECO:0000256" key="2">
    <source>
        <dbReference type="ARBA" id="ARBA00022722"/>
    </source>
</evidence>
<dbReference type="PANTHER" id="PTHR30008">
    <property type="entry name" value="EXODEOXYRIBONUCLEASE 7 LARGE SUBUNIT"/>
    <property type="match status" value="1"/>
</dbReference>
<dbReference type="CDD" id="cd04489">
    <property type="entry name" value="ExoVII_LU_OBF"/>
    <property type="match status" value="1"/>
</dbReference>
<feature type="domain" description="Exonuclease VII large subunit C-terminal" evidence="8">
    <location>
        <begin position="154"/>
        <end position="371"/>
    </location>
</feature>
<comment type="subcellular location">
    <subcellularLocation>
        <location evidence="5 6">Cytoplasm</location>
    </subcellularLocation>
</comment>
<dbReference type="HAMAP" id="MF_00378">
    <property type="entry name" value="Exonuc_7_L"/>
    <property type="match status" value="1"/>
</dbReference>
<dbReference type="Proteomes" id="UP000316770">
    <property type="component" value="Chromosome"/>
</dbReference>
<feature type="domain" description="OB-fold nucleic acid binding" evidence="9">
    <location>
        <begin position="38"/>
        <end position="130"/>
    </location>
</feature>
<accession>A0A518IXB9</accession>
<feature type="region of interest" description="Disordered" evidence="7">
    <location>
        <begin position="1"/>
        <end position="36"/>
    </location>
</feature>
<dbReference type="InterPro" id="IPR020579">
    <property type="entry name" value="Exonuc_VII_lsu_C"/>
</dbReference>
<protein>
    <recommendedName>
        <fullName evidence="5">Exodeoxyribonuclease 7 large subunit</fullName>
        <ecNumber evidence="5">3.1.11.6</ecNumber>
    </recommendedName>
    <alternativeName>
        <fullName evidence="5">Exodeoxyribonuclease VII large subunit</fullName>
        <shortName evidence="5">Exonuclease VII large subunit</shortName>
    </alternativeName>
</protein>
<gene>
    <name evidence="5 10" type="primary">xseA</name>
    <name evidence="10" type="ORF">Mal33_37400</name>
</gene>
<dbReference type="GO" id="GO:0008855">
    <property type="term" value="F:exodeoxyribonuclease VII activity"/>
    <property type="evidence" value="ECO:0007669"/>
    <property type="project" value="UniProtKB-UniRule"/>
</dbReference>
<feature type="compositionally biased region" description="Polar residues" evidence="7">
    <location>
        <begin position="22"/>
        <end position="36"/>
    </location>
</feature>
<keyword evidence="11" id="KW-1185">Reference proteome</keyword>
<dbReference type="PANTHER" id="PTHR30008:SF0">
    <property type="entry name" value="EXODEOXYRIBONUCLEASE 7 LARGE SUBUNIT"/>
    <property type="match status" value="1"/>
</dbReference>
<evidence type="ECO:0000256" key="4">
    <source>
        <dbReference type="ARBA" id="ARBA00022839"/>
    </source>
</evidence>
<evidence type="ECO:0000313" key="11">
    <source>
        <dbReference type="Proteomes" id="UP000316770"/>
    </source>
</evidence>
<dbReference type="Pfam" id="PF02601">
    <property type="entry name" value="Exonuc_VII_L"/>
    <property type="match status" value="1"/>
</dbReference>
<dbReference type="GO" id="GO:0005737">
    <property type="term" value="C:cytoplasm"/>
    <property type="evidence" value="ECO:0007669"/>
    <property type="project" value="UniProtKB-SubCell"/>
</dbReference>